<evidence type="ECO:0000313" key="1">
    <source>
        <dbReference type="EMBL" id="CEK66829.1"/>
    </source>
</evidence>
<proteinExistence type="predicted"/>
<name>A0A0B6ZDZ1_9EUPU</name>
<dbReference type="AlphaFoldDB" id="A0A0B6ZDZ1"/>
<reference evidence="1" key="1">
    <citation type="submission" date="2014-12" db="EMBL/GenBank/DDBJ databases">
        <title>Insight into the proteome of Arion vulgaris.</title>
        <authorList>
            <person name="Aradska J."/>
            <person name="Bulat T."/>
            <person name="Smidak R."/>
            <person name="Sarate P."/>
            <person name="Gangsoo J."/>
            <person name="Sialana F."/>
            <person name="Bilban M."/>
            <person name="Lubec G."/>
        </authorList>
    </citation>
    <scope>NUCLEOTIDE SEQUENCE</scope>
    <source>
        <tissue evidence="1">Skin</tissue>
    </source>
</reference>
<feature type="non-terminal residue" evidence="1">
    <location>
        <position position="63"/>
    </location>
</feature>
<accession>A0A0B6ZDZ1</accession>
<gene>
    <name evidence="1" type="primary">ORF60324</name>
</gene>
<organism evidence="1">
    <name type="scientific">Arion vulgaris</name>
    <dbReference type="NCBI Taxonomy" id="1028688"/>
    <lineage>
        <taxon>Eukaryota</taxon>
        <taxon>Metazoa</taxon>
        <taxon>Spiralia</taxon>
        <taxon>Lophotrochozoa</taxon>
        <taxon>Mollusca</taxon>
        <taxon>Gastropoda</taxon>
        <taxon>Heterobranchia</taxon>
        <taxon>Euthyneura</taxon>
        <taxon>Panpulmonata</taxon>
        <taxon>Eupulmonata</taxon>
        <taxon>Stylommatophora</taxon>
        <taxon>Helicina</taxon>
        <taxon>Arionoidea</taxon>
        <taxon>Arionidae</taxon>
        <taxon>Arion</taxon>
    </lineage>
</organism>
<sequence length="63" mass="7629">MMSDDIIQICIKLYLRSGIRTSEKHYMNLELDSLFEETYKKPGYLIMQRHGFVYVQYIIIHNQ</sequence>
<protein>
    <submittedName>
        <fullName evidence="1">Uncharacterized protein</fullName>
    </submittedName>
</protein>
<dbReference type="EMBL" id="HACG01019964">
    <property type="protein sequence ID" value="CEK66829.1"/>
    <property type="molecule type" value="Transcribed_RNA"/>
</dbReference>